<accession>A0A147BM82</accession>
<sequence length="73" mass="8252">MPMRYCTGLSVLLAVSRRNHTFLVWLVRACVLLGEEPLLGCTKVLLILRYCRPSTPTAGCFYFKSKHITTSAF</sequence>
<reference evidence="1" key="1">
    <citation type="journal article" date="2018" name="PLoS Negl. Trop. Dis.">
        <title>Sialome diversity of ticks revealed by RNAseq of single tick salivary glands.</title>
        <authorList>
            <person name="Perner J."/>
            <person name="Kropackova S."/>
            <person name="Kopacek P."/>
            <person name="Ribeiro J.M."/>
        </authorList>
    </citation>
    <scope>NUCLEOTIDE SEQUENCE</scope>
    <source>
        <strain evidence="1">Siblings of single egg batch collected in Ceske Budejovice</strain>
        <tissue evidence="1">Salivary glands</tissue>
    </source>
</reference>
<evidence type="ECO:0000313" key="1">
    <source>
        <dbReference type="EMBL" id="JAR91821.1"/>
    </source>
</evidence>
<organism evidence="1">
    <name type="scientific">Ixodes ricinus</name>
    <name type="common">Common tick</name>
    <name type="synonym">Acarus ricinus</name>
    <dbReference type="NCBI Taxonomy" id="34613"/>
    <lineage>
        <taxon>Eukaryota</taxon>
        <taxon>Metazoa</taxon>
        <taxon>Ecdysozoa</taxon>
        <taxon>Arthropoda</taxon>
        <taxon>Chelicerata</taxon>
        <taxon>Arachnida</taxon>
        <taxon>Acari</taxon>
        <taxon>Parasitiformes</taxon>
        <taxon>Ixodida</taxon>
        <taxon>Ixodoidea</taxon>
        <taxon>Ixodidae</taxon>
        <taxon>Ixodinae</taxon>
        <taxon>Ixodes</taxon>
    </lineage>
</organism>
<protein>
    <submittedName>
        <fullName evidence="1">Uncharacterized protein</fullName>
    </submittedName>
</protein>
<dbReference type="AlphaFoldDB" id="A0A147BM82"/>
<dbReference type="EMBL" id="GEGO01003583">
    <property type="protein sequence ID" value="JAR91821.1"/>
    <property type="molecule type" value="Transcribed_RNA"/>
</dbReference>
<name>A0A147BM82_IXORI</name>
<proteinExistence type="predicted"/>